<feature type="compositionally biased region" description="Basic and acidic residues" evidence="1">
    <location>
        <begin position="75"/>
        <end position="90"/>
    </location>
</feature>
<name>A0A914HFT4_GLORO</name>
<evidence type="ECO:0000313" key="2">
    <source>
        <dbReference type="Proteomes" id="UP000887572"/>
    </source>
</evidence>
<organism evidence="2 3">
    <name type="scientific">Globodera rostochiensis</name>
    <name type="common">Golden nematode worm</name>
    <name type="synonym">Heterodera rostochiensis</name>
    <dbReference type="NCBI Taxonomy" id="31243"/>
    <lineage>
        <taxon>Eukaryota</taxon>
        <taxon>Metazoa</taxon>
        <taxon>Ecdysozoa</taxon>
        <taxon>Nematoda</taxon>
        <taxon>Chromadorea</taxon>
        <taxon>Rhabditida</taxon>
        <taxon>Tylenchina</taxon>
        <taxon>Tylenchomorpha</taxon>
        <taxon>Tylenchoidea</taxon>
        <taxon>Heteroderidae</taxon>
        <taxon>Heteroderinae</taxon>
        <taxon>Globodera</taxon>
    </lineage>
</organism>
<sequence length="108" mass="12789">MDSAPDRVHPSSECLAHRLADPCLISPVNIQYFRCLGQNREGSGQYNENKKQNEFCRLHRSASEQYVYDPNFSRVKKEERKSERRTERNRWAAYSSEQHAFSQSQHKR</sequence>
<dbReference type="AlphaFoldDB" id="A0A914HFT4"/>
<feature type="region of interest" description="Disordered" evidence="1">
    <location>
        <begin position="73"/>
        <end position="108"/>
    </location>
</feature>
<evidence type="ECO:0000256" key="1">
    <source>
        <dbReference type="SAM" id="MobiDB-lite"/>
    </source>
</evidence>
<protein>
    <submittedName>
        <fullName evidence="3">Uncharacterized protein</fullName>
    </submittedName>
</protein>
<dbReference type="Proteomes" id="UP000887572">
    <property type="component" value="Unplaced"/>
</dbReference>
<proteinExistence type="predicted"/>
<keyword evidence="2" id="KW-1185">Reference proteome</keyword>
<feature type="compositionally biased region" description="Polar residues" evidence="1">
    <location>
        <begin position="95"/>
        <end position="108"/>
    </location>
</feature>
<accession>A0A914HFT4</accession>
<reference evidence="3" key="1">
    <citation type="submission" date="2022-11" db="UniProtKB">
        <authorList>
            <consortium name="WormBaseParasite"/>
        </authorList>
    </citation>
    <scope>IDENTIFICATION</scope>
</reference>
<dbReference type="WBParaSite" id="Gr19_v10_g16569.t1">
    <property type="protein sequence ID" value="Gr19_v10_g16569.t1"/>
    <property type="gene ID" value="Gr19_v10_g16569"/>
</dbReference>
<evidence type="ECO:0000313" key="3">
    <source>
        <dbReference type="WBParaSite" id="Gr19_v10_g16569.t1"/>
    </source>
</evidence>